<comment type="caution">
    <text evidence="2">The sequence shown here is derived from an EMBL/GenBank/DDBJ whole genome shotgun (WGS) entry which is preliminary data.</text>
</comment>
<dbReference type="AlphaFoldDB" id="A0A7J7HN86"/>
<dbReference type="EMBL" id="JACBKZ010000003">
    <property type="protein sequence ID" value="KAF5953917.1"/>
    <property type="molecule type" value="Genomic_DNA"/>
</dbReference>
<dbReference type="Proteomes" id="UP000593564">
    <property type="component" value="Unassembled WGS sequence"/>
</dbReference>
<evidence type="ECO:0000313" key="3">
    <source>
        <dbReference type="Proteomes" id="UP000593564"/>
    </source>
</evidence>
<dbReference type="SUPFAM" id="SSF49870">
    <property type="entry name" value="Osmotin, thaumatin-like protein"/>
    <property type="match status" value="1"/>
</dbReference>
<proteinExistence type="predicted"/>
<keyword evidence="1" id="KW-0472">Membrane</keyword>
<dbReference type="PROSITE" id="PS51367">
    <property type="entry name" value="THAUMATIN_2"/>
    <property type="match status" value="1"/>
</dbReference>
<evidence type="ECO:0000313" key="2">
    <source>
        <dbReference type="EMBL" id="KAF5953917.1"/>
    </source>
</evidence>
<reference evidence="3" key="1">
    <citation type="journal article" date="2020" name="Nat. Commun.">
        <title>Genome assembly of wild tea tree DASZ reveals pedigree and selection history of tea varieties.</title>
        <authorList>
            <person name="Zhang W."/>
            <person name="Zhang Y."/>
            <person name="Qiu H."/>
            <person name="Guo Y."/>
            <person name="Wan H."/>
            <person name="Zhang X."/>
            <person name="Scossa F."/>
            <person name="Alseekh S."/>
            <person name="Zhang Q."/>
            <person name="Wang P."/>
            <person name="Xu L."/>
            <person name="Schmidt M.H."/>
            <person name="Jia X."/>
            <person name="Li D."/>
            <person name="Zhu A."/>
            <person name="Guo F."/>
            <person name="Chen W."/>
            <person name="Ni D."/>
            <person name="Usadel B."/>
            <person name="Fernie A.R."/>
            <person name="Wen W."/>
        </authorList>
    </citation>
    <scope>NUCLEOTIDE SEQUENCE [LARGE SCALE GENOMIC DNA]</scope>
    <source>
        <strain evidence="3">cv. G240</strain>
    </source>
</reference>
<protein>
    <submittedName>
        <fullName evidence="2">Uncharacterized protein</fullName>
    </submittedName>
</protein>
<keyword evidence="1" id="KW-0812">Transmembrane</keyword>
<sequence>VACNSVAAIPLASLAKFTLAANRGQDFYNVSLVDSFKFLVTVTPQGGLGCEMMSCRVNINAQCLGELWFNHGSKSACFALTNHSSVAVVLMAPQTLASPRTILSFLRLGVLRLIVTFMMIKVAFLLVLVVLTSFFFFELDANYLITFCP</sequence>
<dbReference type="InterPro" id="IPR037176">
    <property type="entry name" value="Osmotin/thaumatin-like_sf"/>
</dbReference>
<keyword evidence="3" id="KW-1185">Reference proteome</keyword>
<dbReference type="InterPro" id="IPR001938">
    <property type="entry name" value="Thaumatin"/>
</dbReference>
<accession>A0A7J7HN86</accession>
<dbReference type="Gene3D" id="2.60.110.10">
    <property type="entry name" value="Thaumatin"/>
    <property type="match status" value="1"/>
</dbReference>
<feature type="transmembrane region" description="Helical" evidence="1">
    <location>
        <begin position="110"/>
        <end position="137"/>
    </location>
</feature>
<gene>
    <name evidence="2" type="ORF">HYC85_006773</name>
</gene>
<organism evidence="2 3">
    <name type="scientific">Camellia sinensis</name>
    <name type="common">Tea plant</name>
    <name type="synonym">Thea sinensis</name>
    <dbReference type="NCBI Taxonomy" id="4442"/>
    <lineage>
        <taxon>Eukaryota</taxon>
        <taxon>Viridiplantae</taxon>
        <taxon>Streptophyta</taxon>
        <taxon>Embryophyta</taxon>
        <taxon>Tracheophyta</taxon>
        <taxon>Spermatophyta</taxon>
        <taxon>Magnoliopsida</taxon>
        <taxon>eudicotyledons</taxon>
        <taxon>Gunneridae</taxon>
        <taxon>Pentapetalae</taxon>
        <taxon>asterids</taxon>
        <taxon>Ericales</taxon>
        <taxon>Theaceae</taxon>
        <taxon>Camellia</taxon>
    </lineage>
</organism>
<dbReference type="Pfam" id="PF00314">
    <property type="entry name" value="Thaumatin"/>
    <property type="match status" value="1"/>
</dbReference>
<feature type="non-terminal residue" evidence="2">
    <location>
        <position position="1"/>
    </location>
</feature>
<keyword evidence="1" id="KW-1133">Transmembrane helix</keyword>
<dbReference type="PANTHER" id="PTHR31048">
    <property type="entry name" value="OS03G0233200 PROTEIN"/>
    <property type="match status" value="1"/>
</dbReference>
<evidence type="ECO:0000256" key="1">
    <source>
        <dbReference type="SAM" id="Phobius"/>
    </source>
</evidence>
<reference evidence="2 3" key="2">
    <citation type="submission" date="2020-07" db="EMBL/GenBank/DDBJ databases">
        <title>Genome assembly of wild tea tree DASZ reveals pedigree and selection history of tea varieties.</title>
        <authorList>
            <person name="Zhang W."/>
        </authorList>
    </citation>
    <scope>NUCLEOTIDE SEQUENCE [LARGE SCALE GENOMIC DNA]</scope>
    <source>
        <strain evidence="3">cv. G240</strain>
        <tissue evidence="2">Leaf</tissue>
    </source>
</reference>
<name>A0A7J7HN86_CAMSI</name>